<feature type="region of interest" description="Disordered" evidence="15">
    <location>
        <begin position="424"/>
        <end position="447"/>
    </location>
</feature>
<keyword evidence="11 12" id="KW-0804">Transcription</keyword>
<dbReference type="AlphaFoldDB" id="A0A2M6K7T3"/>
<comment type="function">
    <text evidence="12 13">RNA polymerase that catalyzes the synthesis of short RNA molecules used as primers for DNA polymerase during DNA replication.</text>
</comment>
<feature type="domain" description="Toprim" evidence="16">
    <location>
        <begin position="255"/>
        <end position="338"/>
    </location>
</feature>
<dbReference type="InterPro" id="IPR006295">
    <property type="entry name" value="DNA_primase_DnaG"/>
</dbReference>
<comment type="domain">
    <text evidence="12">Contains an N-terminal zinc-binding domain, a central core domain that contains the primase activity, and a C-terminal DnaB-binding domain.</text>
</comment>
<keyword evidence="9" id="KW-0460">Magnesium</keyword>
<dbReference type="NCBIfam" id="TIGR01391">
    <property type="entry name" value="dnaG"/>
    <property type="match status" value="1"/>
</dbReference>
<dbReference type="EMBL" id="PCWW01000076">
    <property type="protein sequence ID" value="PIR12682.1"/>
    <property type="molecule type" value="Genomic_DNA"/>
</dbReference>
<accession>A0A2M6K7T3</accession>
<evidence type="ECO:0000256" key="12">
    <source>
        <dbReference type="HAMAP-Rule" id="MF_00974"/>
    </source>
</evidence>
<proteinExistence type="inferred from homology"/>
<gene>
    <name evidence="12" type="primary">dnaG</name>
    <name evidence="17" type="ORF">COV49_04640</name>
</gene>
<dbReference type="InterPro" id="IPR006171">
    <property type="entry name" value="TOPRIM_dom"/>
</dbReference>
<dbReference type="SUPFAM" id="SSF57783">
    <property type="entry name" value="Zinc beta-ribbon"/>
    <property type="match status" value="1"/>
</dbReference>
<dbReference type="InterPro" id="IPR030846">
    <property type="entry name" value="DnaG_bac"/>
</dbReference>
<dbReference type="PIRSF" id="PIRSF002811">
    <property type="entry name" value="DnaG"/>
    <property type="match status" value="1"/>
</dbReference>
<protein>
    <recommendedName>
        <fullName evidence="12 13">DNA primase</fullName>
        <ecNumber evidence="12">2.7.7.101</ecNumber>
    </recommendedName>
</protein>
<dbReference type="InterPro" id="IPR002694">
    <property type="entry name" value="Znf_CHC2"/>
</dbReference>
<dbReference type="GO" id="GO:0006269">
    <property type="term" value="P:DNA replication, synthesis of primer"/>
    <property type="evidence" value="ECO:0007669"/>
    <property type="project" value="UniProtKB-UniRule"/>
</dbReference>
<dbReference type="Pfam" id="PF01807">
    <property type="entry name" value="Zn_ribbon_DnaG"/>
    <property type="match status" value="1"/>
</dbReference>
<name>A0A2M6K7T3_9BACT</name>
<comment type="catalytic activity">
    <reaction evidence="12">
        <text>ssDNA + n NTP = ssDNA/pppN(pN)n-1 hybrid + (n-1) diphosphate.</text>
        <dbReference type="EC" id="2.7.7.101"/>
    </reaction>
</comment>
<feature type="zinc finger region" description="CHC2-type" evidence="12 14">
    <location>
        <begin position="34"/>
        <end position="58"/>
    </location>
</feature>
<dbReference type="Pfam" id="PF08275">
    <property type="entry name" value="DNAG_N"/>
    <property type="match status" value="1"/>
</dbReference>
<dbReference type="PROSITE" id="PS50880">
    <property type="entry name" value="TOPRIM"/>
    <property type="match status" value="1"/>
</dbReference>
<keyword evidence="4 12" id="KW-0548">Nucleotidyltransferase</keyword>
<evidence type="ECO:0000256" key="15">
    <source>
        <dbReference type="SAM" id="MobiDB-lite"/>
    </source>
</evidence>
<comment type="cofactor">
    <cofactor evidence="12 13 14">
        <name>Zn(2+)</name>
        <dbReference type="ChEBI" id="CHEBI:29105"/>
    </cofactor>
    <text evidence="12 13 14">Binds 1 zinc ion per monomer.</text>
</comment>
<keyword evidence="3 12" id="KW-0808">Transferase</keyword>
<keyword evidence="1 12" id="KW-0240">DNA-directed RNA polymerase</keyword>
<dbReference type="GO" id="GO:0000428">
    <property type="term" value="C:DNA-directed RNA polymerase complex"/>
    <property type="evidence" value="ECO:0007669"/>
    <property type="project" value="UniProtKB-KW"/>
</dbReference>
<keyword evidence="7 12" id="KW-0863">Zinc-finger</keyword>
<evidence type="ECO:0000256" key="9">
    <source>
        <dbReference type="ARBA" id="ARBA00022842"/>
    </source>
</evidence>
<dbReference type="InterPro" id="IPR036977">
    <property type="entry name" value="DNA_primase_Znf_CHC2"/>
</dbReference>
<dbReference type="InterPro" id="IPR050219">
    <property type="entry name" value="DnaG_primase"/>
</dbReference>
<organism evidence="17 18">
    <name type="scientific">Candidatus Falkowbacteria bacterium CG11_big_fil_rev_8_21_14_0_20_39_10</name>
    <dbReference type="NCBI Taxonomy" id="1974570"/>
    <lineage>
        <taxon>Bacteria</taxon>
        <taxon>Candidatus Falkowiibacteriota</taxon>
    </lineage>
</organism>
<keyword evidence="8 12" id="KW-0862">Zinc</keyword>
<dbReference type="PANTHER" id="PTHR30313:SF2">
    <property type="entry name" value="DNA PRIMASE"/>
    <property type="match status" value="1"/>
</dbReference>
<evidence type="ECO:0000256" key="6">
    <source>
        <dbReference type="ARBA" id="ARBA00022723"/>
    </source>
</evidence>
<evidence type="ECO:0000256" key="7">
    <source>
        <dbReference type="ARBA" id="ARBA00022771"/>
    </source>
</evidence>
<sequence length="623" mass="71129">MQPSDEIKSRLDIVDLIRDYIQLKPAGVNFRALCPFHREKTPSFMVSPERQIWHCFGCGKGGDHFSFVMEMEGLTFVEALRLLAPKAGVAIKRSDPKLASQRNRLLDIMEASASYYYKNLTQNQAAGNIRKYLEKRGVKDETIDDWQIGYAPESWDDLIIFLKSKGFLDNEIFLAGMSIKKEGASRFYNRFRDRIMFPIRNVNGQVVAFSARVNPEKEETEKMGKYINSPQTMIYDKSGILFGLDKAKMAIKNEGLVVVVEGQMDAITAHRQGFKNVVASSGTALTVEQLTLIKRYTNKIALAFDMDTAGQRAAERGIREAMRAEMDVRVVKIAPGEDPDSYIKNNPTGWAKAVKEAKSIMEYYFEIVFSGLDQDKIENRREAARKLLPIIAKIGNKIEQGHWLKQLGQKIDTSEEILRETMQAAAEKEKSYQKESAPEAPVRPPQDRQEMISESFLALLLKFPGLIEYAVNQINVDLLPGLDNEAIYKNLIIYYNSTIESWTQKPEGEGQPPIEYSGFKSWLEKNISPQENLNRHPDDHGHSYFNLLDKLVLLGERDYYNFGNEEARSELAKIIAVLKRNYFRGRMREITKLISDSEQAGDRQKAQELMEELKLLSDEERNA</sequence>
<dbReference type="InterPro" id="IPR037068">
    <property type="entry name" value="DNA_primase_core_N_sf"/>
</dbReference>
<evidence type="ECO:0000256" key="1">
    <source>
        <dbReference type="ARBA" id="ARBA00022478"/>
    </source>
</evidence>
<evidence type="ECO:0000313" key="17">
    <source>
        <dbReference type="EMBL" id="PIR12682.1"/>
    </source>
</evidence>
<dbReference type="InterPro" id="IPR013264">
    <property type="entry name" value="DNAG_N"/>
</dbReference>
<dbReference type="Proteomes" id="UP000230869">
    <property type="component" value="Unassembled WGS sequence"/>
</dbReference>
<evidence type="ECO:0000256" key="10">
    <source>
        <dbReference type="ARBA" id="ARBA00023125"/>
    </source>
</evidence>
<feature type="compositionally biased region" description="Basic and acidic residues" evidence="15">
    <location>
        <begin position="426"/>
        <end position="437"/>
    </location>
</feature>
<evidence type="ECO:0000256" key="14">
    <source>
        <dbReference type="PIRSR" id="PIRSR002811-1"/>
    </source>
</evidence>
<dbReference type="CDD" id="cd03364">
    <property type="entry name" value="TOPRIM_DnaG_primases"/>
    <property type="match status" value="1"/>
</dbReference>
<dbReference type="FunFam" id="3.90.580.10:FF:000001">
    <property type="entry name" value="DNA primase"/>
    <property type="match status" value="1"/>
</dbReference>
<evidence type="ECO:0000256" key="2">
    <source>
        <dbReference type="ARBA" id="ARBA00022515"/>
    </source>
</evidence>
<dbReference type="PANTHER" id="PTHR30313">
    <property type="entry name" value="DNA PRIMASE"/>
    <property type="match status" value="1"/>
</dbReference>
<dbReference type="GO" id="GO:1990077">
    <property type="term" value="C:primosome complex"/>
    <property type="evidence" value="ECO:0007669"/>
    <property type="project" value="UniProtKB-KW"/>
</dbReference>
<keyword evidence="2 12" id="KW-0639">Primosome</keyword>
<evidence type="ECO:0000256" key="13">
    <source>
        <dbReference type="PIRNR" id="PIRNR002811"/>
    </source>
</evidence>
<dbReference type="Gene3D" id="3.40.1360.10">
    <property type="match status" value="1"/>
</dbReference>
<dbReference type="SMART" id="SM00400">
    <property type="entry name" value="ZnF_CHCC"/>
    <property type="match status" value="1"/>
</dbReference>
<keyword evidence="5 12" id="KW-0235">DNA replication</keyword>
<dbReference type="HAMAP" id="MF_00974">
    <property type="entry name" value="DNA_primase_DnaG"/>
    <property type="match status" value="1"/>
</dbReference>
<keyword evidence="10 12" id="KW-0238">DNA-binding</keyword>
<comment type="similarity">
    <text evidence="12 13">Belongs to the DnaG primase family.</text>
</comment>
<dbReference type="SUPFAM" id="SSF56731">
    <property type="entry name" value="DNA primase core"/>
    <property type="match status" value="1"/>
</dbReference>
<dbReference type="Pfam" id="PF13155">
    <property type="entry name" value="Toprim_2"/>
    <property type="match status" value="1"/>
</dbReference>
<evidence type="ECO:0000313" key="18">
    <source>
        <dbReference type="Proteomes" id="UP000230869"/>
    </source>
</evidence>
<dbReference type="GO" id="GO:0005737">
    <property type="term" value="C:cytoplasm"/>
    <property type="evidence" value="ECO:0007669"/>
    <property type="project" value="TreeGrafter"/>
</dbReference>
<evidence type="ECO:0000256" key="11">
    <source>
        <dbReference type="ARBA" id="ARBA00023163"/>
    </source>
</evidence>
<evidence type="ECO:0000259" key="16">
    <source>
        <dbReference type="PROSITE" id="PS50880"/>
    </source>
</evidence>
<dbReference type="InterPro" id="IPR019475">
    <property type="entry name" value="DNA_primase_DnaB-bd"/>
</dbReference>
<dbReference type="Gene3D" id="3.90.580.10">
    <property type="entry name" value="Zinc finger, CHC2-type domain"/>
    <property type="match status" value="1"/>
</dbReference>
<comment type="subunit">
    <text evidence="12">Monomer. Interacts with DnaB.</text>
</comment>
<dbReference type="GO" id="GO:0003677">
    <property type="term" value="F:DNA binding"/>
    <property type="evidence" value="ECO:0007669"/>
    <property type="project" value="UniProtKB-KW"/>
</dbReference>
<comment type="caution">
    <text evidence="17">The sequence shown here is derived from an EMBL/GenBank/DDBJ whole genome shotgun (WGS) entry which is preliminary data.</text>
</comment>
<dbReference type="Pfam" id="PF10410">
    <property type="entry name" value="DnaB_bind"/>
    <property type="match status" value="1"/>
</dbReference>
<dbReference type="Gene3D" id="3.90.980.10">
    <property type="entry name" value="DNA primase, catalytic core, N-terminal domain"/>
    <property type="match status" value="1"/>
</dbReference>
<dbReference type="GO" id="GO:0008270">
    <property type="term" value="F:zinc ion binding"/>
    <property type="evidence" value="ECO:0007669"/>
    <property type="project" value="UniProtKB-UniRule"/>
</dbReference>
<dbReference type="EC" id="2.7.7.101" evidence="12"/>
<dbReference type="InterPro" id="IPR034151">
    <property type="entry name" value="TOPRIM_DnaG_bac"/>
</dbReference>
<reference evidence="17 18" key="1">
    <citation type="submission" date="2017-09" db="EMBL/GenBank/DDBJ databases">
        <title>Depth-based differentiation of microbial function through sediment-hosted aquifers and enrichment of novel symbionts in the deep terrestrial subsurface.</title>
        <authorList>
            <person name="Probst A.J."/>
            <person name="Ladd B."/>
            <person name="Jarett J.K."/>
            <person name="Geller-Mcgrath D.E."/>
            <person name="Sieber C.M."/>
            <person name="Emerson J.B."/>
            <person name="Anantharaman K."/>
            <person name="Thomas B.C."/>
            <person name="Malmstrom R."/>
            <person name="Stieglmeier M."/>
            <person name="Klingl A."/>
            <person name="Woyke T."/>
            <person name="Ryan C.M."/>
            <person name="Banfield J.F."/>
        </authorList>
    </citation>
    <scope>NUCLEOTIDE SEQUENCE [LARGE SCALE GENOMIC DNA]</scope>
    <source>
        <strain evidence="17">CG11_big_fil_rev_8_21_14_0_20_39_10</strain>
    </source>
</reference>
<dbReference type="GO" id="GO:0003899">
    <property type="term" value="F:DNA-directed RNA polymerase activity"/>
    <property type="evidence" value="ECO:0007669"/>
    <property type="project" value="UniProtKB-UniRule"/>
</dbReference>
<keyword evidence="6 12" id="KW-0479">Metal-binding</keyword>
<dbReference type="SMART" id="SM00493">
    <property type="entry name" value="TOPRIM"/>
    <property type="match status" value="1"/>
</dbReference>
<evidence type="ECO:0000256" key="5">
    <source>
        <dbReference type="ARBA" id="ARBA00022705"/>
    </source>
</evidence>
<evidence type="ECO:0000256" key="3">
    <source>
        <dbReference type="ARBA" id="ARBA00022679"/>
    </source>
</evidence>
<evidence type="ECO:0000256" key="4">
    <source>
        <dbReference type="ARBA" id="ARBA00022695"/>
    </source>
</evidence>
<evidence type="ECO:0000256" key="8">
    <source>
        <dbReference type="ARBA" id="ARBA00022833"/>
    </source>
</evidence>